<dbReference type="EMBL" id="JAFEVO010000001">
    <property type="protein sequence ID" value="MBS3180631.1"/>
    <property type="molecule type" value="Genomic_DNA"/>
</dbReference>
<accession>A0ABS5M1Q3</accession>
<dbReference type="Proteomes" id="UP000811492">
    <property type="component" value="Unassembled WGS sequence"/>
</dbReference>
<dbReference type="InterPro" id="IPR045079">
    <property type="entry name" value="Oxoprolinase-like"/>
</dbReference>
<sequence>MRIGMAATANGTTGILIDDRGKIHEERVEQRGAELSEMVSDILRRLKRRAASPGTNPIPQAITIDVSDALTPNRSASFIVVRIAPRPPVDAGHELSDSAENRYRTRIVHVSGGHTILGDELVPLDTAALIRIARSAGRAPNYVISGVGSLVNPSHEQTAGRILLEHSEPASIEFSHRFSSSAIAVRERTAVLNSALTPGAAALGTSLVLAVEAAAPLSRLYVTTNDGGSTTIAQLSEAPIHALHAGRSTELIGAAALCGIDDGALIVDDGTAPFFGEIIDGVPTVVPTHRASGPAVSTQAANVRGVTDIELHGGADRPLLVTHGADGPSPLGLSAHSHADHSLRALGAACAPLSEWANRVVDVSNATEMEQALANARARVEARLVSLGAVPASIRIPESRVIATAYQHPRVVTVRVRGIAGESTGSILTGGAARAPR</sequence>
<evidence type="ECO:0000313" key="1">
    <source>
        <dbReference type="EMBL" id="MBS3180631.1"/>
    </source>
</evidence>
<dbReference type="PANTHER" id="PTHR11365:SF23">
    <property type="entry name" value="HYPOTHETICAL 5-OXOPROLINASE (EUROFUNG)-RELATED"/>
    <property type="match status" value="1"/>
</dbReference>
<keyword evidence="2" id="KW-1185">Reference proteome</keyword>
<name>A0ABS5M1Q3_9MICO</name>
<protein>
    <recommendedName>
        <fullName evidence="3">Hydantoinase A/oxoprolinase domain-containing protein</fullName>
    </recommendedName>
</protein>
<evidence type="ECO:0000313" key="2">
    <source>
        <dbReference type="Proteomes" id="UP000811492"/>
    </source>
</evidence>
<reference evidence="1 2" key="1">
    <citation type="submission" date="2021-02" db="EMBL/GenBank/DDBJ databases">
        <title>Draft genome and description of Leucobacter sp nov strain Marseille-Q4368.</title>
        <authorList>
            <person name="Boxberger M."/>
            <person name="La Scola B."/>
        </authorList>
    </citation>
    <scope>NUCLEOTIDE SEQUENCE [LARGE SCALE GENOMIC DNA]</scope>
    <source>
        <strain evidence="1 2">Marseille-Q4368</strain>
    </source>
</reference>
<gene>
    <name evidence="1" type="ORF">JSQ98_00165</name>
</gene>
<dbReference type="PANTHER" id="PTHR11365">
    <property type="entry name" value="5-OXOPROLINASE RELATED"/>
    <property type="match status" value="1"/>
</dbReference>
<comment type="caution">
    <text evidence="1">The sequence shown here is derived from an EMBL/GenBank/DDBJ whole genome shotgun (WGS) entry which is preliminary data.</text>
</comment>
<dbReference type="RefSeq" id="WP_211647807.1">
    <property type="nucleotide sequence ID" value="NZ_JAFEVO010000001.1"/>
</dbReference>
<evidence type="ECO:0008006" key="3">
    <source>
        <dbReference type="Google" id="ProtNLM"/>
    </source>
</evidence>
<organism evidence="1 2">
    <name type="scientific">Leucobacter manosquensis</name>
    <dbReference type="NCBI Taxonomy" id="2810611"/>
    <lineage>
        <taxon>Bacteria</taxon>
        <taxon>Bacillati</taxon>
        <taxon>Actinomycetota</taxon>
        <taxon>Actinomycetes</taxon>
        <taxon>Micrococcales</taxon>
        <taxon>Microbacteriaceae</taxon>
        <taxon>Leucobacter</taxon>
    </lineage>
</organism>
<proteinExistence type="predicted"/>